<dbReference type="PANTHER" id="PTHR46093">
    <property type="entry name" value="ACYL-COA-BINDING DOMAIN-CONTAINING PROTEIN 5"/>
    <property type="match status" value="1"/>
</dbReference>
<evidence type="ECO:0000256" key="2">
    <source>
        <dbReference type="ARBA" id="ARBA00022737"/>
    </source>
</evidence>
<comment type="caution">
    <text evidence="3">The sequence shown here is derived from an EMBL/GenBank/DDBJ whole genome shotgun (WGS) entry which is preliminary data.</text>
</comment>
<proteinExistence type="predicted"/>
<dbReference type="Pfam" id="PF24681">
    <property type="entry name" value="Kelch_KLHDC2_KLHL20_DRC7"/>
    <property type="match status" value="2"/>
</dbReference>
<gene>
    <name evidence="3" type="ORF">PPERSA_09768</name>
</gene>
<sequence>MIQKAQTYIRRYKQQYEWHPQGRVGATISSVNGYLFLIGGRANNLINDVAIIKQPKQYNLENKWNSLELYQKHRQNEDSNLFKNYRKNSEIHQNIQQQDINNSNQMELSMFNSNLKVLRSKKISFNLKKADYEQKRQSLLNQLDDFTGRYNHTACVYQNDIIIFGGEQEFDKRYNKRSVLNEVYFFNTVLLQWSKKICRGDVVEPRRNHTAVMIGSDMVVFGGLNCFEKVPNDLVYLDVIDLHWKRYGEQGKYQNIFDNKQGALCYHQSCAVYEDIQRQKLHSMKGFKASHAIIEQGIYIYGGKFDNNKLNKNVYVLNTFQYPATWKKIEPKGVAPKRRYMHTMQFDQKQKVLIIAGGITENKDILYNNDIWILKLGPQIEWMEVNCINQENLKPVANFAATMEDSQIYIFGGIHMKGFYNGELVIQEYDQTKVNQLKEGYSQEQQEETEQQQQSSIVEKQNSDFLSEFNSTEQDFYTQFQVPKLAKQNSVESGFAKQQIKPQIKTMIKKYSMNTDNIEELEQEEALSIGRKSSKRLSIINQIQENSTQEKQQLYENSPTNYKKSISVDNNFAQKQIIA</sequence>
<dbReference type="Gene3D" id="2.120.10.80">
    <property type="entry name" value="Kelch-type beta propeller"/>
    <property type="match status" value="2"/>
</dbReference>
<evidence type="ECO:0008006" key="5">
    <source>
        <dbReference type="Google" id="ProtNLM"/>
    </source>
</evidence>
<dbReference type="InterPro" id="IPR015915">
    <property type="entry name" value="Kelch-typ_b-propeller"/>
</dbReference>
<dbReference type="PANTHER" id="PTHR46093:SF18">
    <property type="entry name" value="FIBRONECTIN TYPE-III DOMAIN-CONTAINING PROTEIN"/>
    <property type="match status" value="1"/>
</dbReference>
<reference evidence="3 4" key="1">
    <citation type="journal article" date="2015" name="Sci. Rep.">
        <title>Genome of the facultative scuticociliatosis pathogen Pseudocohnilembus persalinus provides insight into its virulence through horizontal gene transfer.</title>
        <authorList>
            <person name="Xiong J."/>
            <person name="Wang G."/>
            <person name="Cheng J."/>
            <person name="Tian M."/>
            <person name="Pan X."/>
            <person name="Warren A."/>
            <person name="Jiang C."/>
            <person name="Yuan D."/>
            <person name="Miao W."/>
        </authorList>
    </citation>
    <scope>NUCLEOTIDE SEQUENCE [LARGE SCALE GENOMIC DNA]</scope>
    <source>
        <strain evidence="3">36N120E</strain>
    </source>
</reference>
<organism evidence="3 4">
    <name type="scientific">Pseudocohnilembus persalinus</name>
    <name type="common">Ciliate</name>
    <dbReference type="NCBI Taxonomy" id="266149"/>
    <lineage>
        <taxon>Eukaryota</taxon>
        <taxon>Sar</taxon>
        <taxon>Alveolata</taxon>
        <taxon>Ciliophora</taxon>
        <taxon>Intramacronucleata</taxon>
        <taxon>Oligohymenophorea</taxon>
        <taxon>Scuticociliatia</taxon>
        <taxon>Philasterida</taxon>
        <taxon>Pseudocohnilembidae</taxon>
        <taxon>Pseudocohnilembus</taxon>
    </lineage>
</organism>
<dbReference type="AlphaFoldDB" id="A0A0V0QTG7"/>
<dbReference type="OrthoDB" id="289745at2759"/>
<name>A0A0V0QTG7_PSEPJ</name>
<accession>A0A0V0QTG7</accession>
<protein>
    <recommendedName>
        <fullName evidence="5">Galactose oxidase/kelch, beta-propeller</fullName>
    </recommendedName>
</protein>
<dbReference type="InParanoid" id="A0A0V0QTG7"/>
<dbReference type="SUPFAM" id="SSF117281">
    <property type="entry name" value="Kelch motif"/>
    <property type="match status" value="1"/>
</dbReference>
<dbReference type="Proteomes" id="UP000054937">
    <property type="component" value="Unassembled WGS sequence"/>
</dbReference>
<keyword evidence="2" id="KW-0677">Repeat</keyword>
<evidence type="ECO:0000256" key="1">
    <source>
        <dbReference type="ARBA" id="ARBA00022441"/>
    </source>
</evidence>
<evidence type="ECO:0000313" key="3">
    <source>
        <dbReference type="EMBL" id="KRX05628.1"/>
    </source>
</evidence>
<keyword evidence="1" id="KW-0880">Kelch repeat</keyword>
<keyword evidence="4" id="KW-1185">Reference proteome</keyword>
<dbReference type="EMBL" id="LDAU01000105">
    <property type="protein sequence ID" value="KRX05628.1"/>
    <property type="molecule type" value="Genomic_DNA"/>
</dbReference>
<evidence type="ECO:0000313" key="4">
    <source>
        <dbReference type="Proteomes" id="UP000054937"/>
    </source>
</evidence>
<dbReference type="FunCoup" id="A0A0V0QTG7">
    <property type="interactions" value="6"/>
</dbReference>
<dbReference type="OMA" id="EGHINPE"/>